<dbReference type="InterPro" id="IPR017441">
    <property type="entry name" value="Protein_kinase_ATP_BS"/>
</dbReference>
<dbReference type="InterPro" id="IPR011009">
    <property type="entry name" value="Kinase-like_dom_sf"/>
</dbReference>
<dbReference type="GO" id="GO:0004674">
    <property type="term" value="F:protein serine/threonine kinase activity"/>
    <property type="evidence" value="ECO:0007669"/>
    <property type="project" value="UniProtKB-KW"/>
</dbReference>
<evidence type="ECO:0000256" key="3">
    <source>
        <dbReference type="ARBA" id="ARBA00022741"/>
    </source>
</evidence>
<dbReference type="GO" id="GO:0051094">
    <property type="term" value="P:positive regulation of developmental process"/>
    <property type="evidence" value="ECO:0007669"/>
    <property type="project" value="UniProtKB-ARBA"/>
</dbReference>
<dbReference type="Proteomes" id="UP000515153">
    <property type="component" value="Unplaced"/>
</dbReference>
<evidence type="ECO:0000256" key="4">
    <source>
        <dbReference type="ARBA" id="ARBA00022777"/>
    </source>
</evidence>
<keyword evidence="1" id="KW-0723">Serine/threonine-protein kinase</keyword>
<feature type="compositionally biased region" description="Polar residues" evidence="7">
    <location>
        <begin position="169"/>
        <end position="187"/>
    </location>
</feature>
<dbReference type="GO" id="GO:0034501">
    <property type="term" value="P:protein localization to kinetochore"/>
    <property type="evidence" value="ECO:0007669"/>
    <property type="project" value="TreeGrafter"/>
</dbReference>
<evidence type="ECO:0000256" key="7">
    <source>
        <dbReference type="SAM" id="MobiDB-lite"/>
    </source>
</evidence>
<accession>A0A6P8BEJ5</accession>
<dbReference type="PANTHER" id="PTHR22974:SF21">
    <property type="entry name" value="DUAL SPECIFICITY PROTEIN KINASE TTK"/>
    <property type="match status" value="1"/>
</dbReference>
<dbReference type="GO" id="GO:0007094">
    <property type="term" value="P:mitotic spindle assembly checkpoint signaling"/>
    <property type="evidence" value="ECO:0007669"/>
    <property type="project" value="TreeGrafter"/>
</dbReference>
<dbReference type="AlphaFoldDB" id="A0A6P8BEJ5"/>
<dbReference type="InterPro" id="IPR008271">
    <property type="entry name" value="Ser/Thr_kinase_AS"/>
</dbReference>
<dbReference type="GO" id="GO:0000776">
    <property type="term" value="C:kinetochore"/>
    <property type="evidence" value="ECO:0007669"/>
    <property type="project" value="TreeGrafter"/>
</dbReference>
<dbReference type="GO" id="GO:0033316">
    <property type="term" value="P:meiotic spindle assembly checkpoint signaling"/>
    <property type="evidence" value="ECO:0007669"/>
    <property type="project" value="TreeGrafter"/>
</dbReference>
<reference evidence="10" key="1">
    <citation type="journal article" date="2019" name="Mol. Biol. Evol.">
        <title>Blast fungal genomes show frequent chromosomal changes, gene gains and losses, and effector gene turnover.</title>
        <authorList>
            <person name="Gomez Luciano L.B."/>
            <person name="Jason Tsai I."/>
            <person name="Chuma I."/>
            <person name="Tosa Y."/>
            <person name="Chen Y.H."/>
            <person name="Li J.Y."/>
            <person name="Li M.Y."/>
            <person name="Jade Lu M.Y."/>
            <person name="Nakayashiki H."/>
            <person name="Li W.H."/>
        </authorList>
    </citation>
    <scope>NUCLEOTIDE SEQUENCE</scope>
    <source>
        <strain evidence="10">NI907</strain>
    </source>
</reference>
<keyword evidence="4" id="KW-0418">Kinase</keyword>
<keyword evidence="2" id="KW-0808">Transferase</keyword>
<feature type="compositionally biased region" description="Basic and acidic residues" evidence="7">
    <location>
        <begin position="277"/>
        <end position="291"/>
    </location>
</feature>
<keyword evidence="5 6" id="KW-0067">ATP-binding</keyword>
<dbReference type="GO" id="GO:0005634">
    <property type="term" value="C:nucleus"/>
    <property type="evidence" value="ECO:0007669"/>
    <property type="project" value="TreeGrafter"/>
</dbReference>
<evidence type="ECO:0000256" key="1">
    <source>
        <dbReference type="ARBA" id="ARBA00022527"/>
    </source>
</evidence>
<feature type="compositionally biased region" description="Basic residues" evidence="7">
    <location>
        <begin position="188"/>
        <end position="198"/>
    </location>
</feature>
<dbReference type="PROSITE" id="PS50011">
    <property type="entry name" value="PROTEIN_KINASE_DOM"/>
    <property type="match status" value="1"/>
</dbReference>
<gene>
    <name evidence="10" type="ORF">PgNI_04990</name>
</gene>
<evidence type="ECO:0000256" key="5">
    <source>
        <dbReference type="ARBA" id="ARBA00022840"/>
    </source>
</evidence>
<dbReference type="GO" id="GO:0005524">
    <property type="term" value="F:ATP binding"/>
    <property type="evidence" value="ECO:0007669"/>
    <property type="project" value="UniProtKB-UniRule"/>
</dbReference>
<dbReference type="InterPro" id="IPR027084">
    <property type="entry name" value="Mps1_cat"/>
</dbReference>
<dbReference type="SUPFAM" id="SSF56112">
    <property type="entry name" value="Protein kinase-like (PK-like)"/>
    <property type="match status" value="1"/>
</dbReference>
<evidence type="ECO:0000256" key="6">
    <source>
        <dbReference type="PROSITE-ProRule" id="PRU10141"/>
    </source>
</evidence>
<protein>
    <recommendedName>
        <fullName evidence="8">Protein kinase domain-containing protein</fullName>
    </recommendedName>
</protein>
<feature type="region of interest" description="Disordered" evidence="7">
    <location>
        <begin position="490"/>
        <end position="524"/>
    </location>
</feature>
<feature type="domain" description="Protein kinase" evidence="8">
    <location>
        <begin position="558"/>
        <end position="851"/>
    </location>
</feature>
<evidence type="ECO:0000313" key="9">
    <source>
        <dbReference type="Proteomes" id="UP000515153"/>
    </source>
</evidence>
<dbReference type="KEGG" id="pgri:PgNI_04990"/>
<keyword evidence="3 6" id="KW-0547">Nucleotide-binding</keyword>
<dbReference type="CDD" id="cd14131">
    <property type="entry name" value="PKc_Mps1"/>
    <property type="match status" value="1"/>
</dbReference>
<feature type="binding site" evidence="6">
    <location>
        <position position="586"/>
    </location>
    <ligand>
        <name>ATP</name>
        <dbReference type="ChEBI" id="CHEBI:30616"/>
    </ligand>
</feature>
<reference evidence="10" key="3">
    <citation type="submission" date="2025-08" db="UniProtKB">
        <authorList>
            <consortium name="RefSeq"/>
        </authorList>
    </citation>
    <scope>IDENTIFICATION</scope>
    <source>
        <strain evidence="10">NI907</strain>
    </source>
</reference>
<feature type="region of interest" description="Disordered" evidence="7">
    <location>
        <begin position="119"/>
        <end position="443"/>
    </location>
</feature>
<evidence type="ECO:0000259" key="8">
    <source>
        <dbReference type="PROSITE" id="PS50011"/>
    </source>
</evidence>
<feature type="region of interest" description="Disordered" evidence="7">
    <location>
        <begin position="1"/>
        <end position="79"/>
    </location>
</feature>
<sequence length="913" mass="99393">MSIVSPTPMGGSQFTTLGRRTSARQALRRPPSRQQLAHRPTSDSNPIGSSRLPGATDNNVQGGAQKYVNDNDSSDEEIPVPMKLSALTKALLDDGGPSATAANAAQPAAVPTRHRSYLDRGLEHKDSDKEVGTLRESRRNVRAGSAQLNSSPNRGVEPSSAPRKRVVRLSSTSASVNTTPGGSSLQSRVRRSSTHKRPASKERTDERNKVSGPEPVASQDSTAAADSGAGINTPLTGARRVRIVANSSATRGRTPGSVLRSSSSAGTSRLPSSAAQSDHEQPEEPRTEQRTRTSLNNNNNNNNSGANTAKKPDDPAPQSSMRMKRIGQLPGSFLSGPARRGRRRQSDEEENAAADEHYQDQYMHGLREHEPESIARQQPGSGAGSSFHSSSYRDQAAASGSPVSIKDPARVALRNKTSPGSAAKTDGDTNKENVPPEEAHEPAPVYQPVLPSALDQENAVSAAVARSKEILSMHEKLAARDPAPLPQVQAPAMQNQRAPSPERKVLSHMSRNTPLRPAPPPPPKMSVLDAVTSTAGAATTAQAIKKQRVLLKVNGRAYNRLDCIGRGGSAKVYRVTAENGKMFALKRVSLENADITAVKGFLGEIELLKRLSGVDRVIQMYDSELNQEKKLLSVLMEMGELDLGDLLKSRHSQEDYKLDTVFVRFIWKEMLECLQSVHACDIVHSDLKPANFVMVKGRLKLIDFGIAGAIQTDETVNVHRENQIGTPNYMSPESLMDSAHYSATAANNGRPDRSLNRTRVMKLGKPSDVWSLGCILYQLVYGTPPFGHIPNQLARCQAIIAWDHKISYPEKGAGGVFVPPSLIRTMKRCLIRDQQYRPTCGELLTETDPFLYPQEIDMDRVLPMTEELLTRVIHSVVNRCRDRMPTDGELMTAWPNAYWASVKKSVGSKESRS</sequence>
<dbReference type="PROSITE" id="PS00107">
    <property type="entry name" value="PROTEIN_KINASE_ATP"/>
    <property type="match status" value="1"/>
</dbReference>
<dbReference type="FunFam" id="1.10.510.10:FF:000377">
    <property type="entry name" value="Checkpoint protein kinase"/>
    <property type="match status" value="1"/>
</dbReference>
<dbReference type="Pfam" id="PF00069">
    <property type="entry name" value="Pkinase"/>
    <property type="match status" value="1"/>
</dbReference>
<keyword evidence="9" id="KW-1185">Reference proteome</keyword>
<dbReference type="RefSeq" id="XP_030985663.1">
    <property type="nucleotide sequence ID" value="XM_031125031.1"/>
</dbReference>
<dbReference type="Gene3D" id="3.30.200.20">
    <property type="entry name" value="Phosphorylase Kinase, domain 1"/>
    <property type="match status" value="1"/>
</dbReference>
<feature type="compositionally biased region" description="Basic and acidic residues" evidence="7">
    <location>
        <begin position="199"/>
        <end position="209"/>
    </location>
</feature>
<organism evidence="9 10">
    <name type="scientific">Pyricularia grisea</name>
    <name type="common">Crabgrass-specific blast fungus</name>
    <name type="synonym">Magnaporthe grisea</name>
    <dbReference type="NCBI Taxonomy" id="148305"/>
    <lineage>
        <taxon>Eukaryota</taxon>
        <taxon>Fungi</taxon>
        <taxon>Dikarya</taxon>
        <taxon>Ascomycota</taxon>
        <taxon>Pezizomycotina</taxon>
        <taxon>Sordariomycetes</taxon>
        <taxon>Sordariomycetidae</taxon>
        <taxon>Magnaporthales</taxon>
        <taxon>Pyriculariaceae</taxon>
        <taxon>Pyricularia</taxon>
    </lineage>
</organism>
<dbReference type="InterPro" id="IPR000719">
    <property type="entry name" value="Prot_kinase_dom"/>
</dbReference>
<dbReference type="PROSITE" id="PS00108">
    <property type="entry name" value="PROTEIN_KINASE_ST"/>
    <property type="match status" value="1"/>
</dbReference>
<name>A0A6P8BEJ5_PYRGI</name>
<dbReference type="GO" id="GO:0004712">
    <property type="term" value="F:protein serine/threonine/tyrosine kinase activity"/>
    <property type="evidence" value="ECO:0007669"/>
    <property type="project" value="TreeGrafter"/>
</dbReference>
<reference evidence="10" key="2">
    <citation type="submission" date="2019-10" db="EMBL/GenBank/DDBJ databases">
        <authorList>
            <consortium name="NCBI Genome Project"/>
        </authorList>
    </citation>
    <scope>NUCLEOTIDE SEQUENCE</scope>
    <source>
        <strain evidence="10">NI907</strain>
    </source>
</reference>
<dbReference type="GO" id="GO:0098813">
    <property type="term" value="P:nuclear chromosome segregation"/>
    <property type="evidence" value="ECO:0007669"/>
    <property type="project" value="UniProtKB-ARBA"/>
</dbReference>
<dbReference type="FunFam" id="3.30.200.20:FF:000131">
    <property type="entry name" value="Dual specificity protein kinase TTK"/>
    <property type="match status" value="1"/>
</dbReference>
<evidence type="ECO:0000313" key="10">
    <source>
        <dbReference type="RefSeq" id="XP_030985663.1"/>
    </source>
</evidence>
<proteinExistence type="predicted"/>
<dbReference type="SMART" id="SM00220">
    <property type="entry name" value="S_TKc"/>
    <property type="match status" value="1"/>
</dbReference>
<feature type="compositionally biased region" description="Polar residues" evidence="7">
    <location>
        <begin position="10"/>
        <end position="19"/>
    </location>
</feature>
<dbReference type="GeneID" id="41959940"/>
<feature type="compositionally biased region" description="Polar residues" evidence="7">
    <location>
        <begin position="259"/>
        <end position="276"/>
    </location>
</feature>
<feature type="compositionally biased region" description="Basic and acidic residues" evidence="7">
    <location>
        <begin position="119"/>
        <end position="139"/>
    </location>
</feature>
<dbReference type="Gene3D" id="1.10.510.10">
    <property type="entry name" value="Transferase(Phosphotransferase) domain 1"/>
    <property type="match status" value="1"/>
</dbReference>
<evidence type="ECO:0000256" key="2">
    <source>
        <dbReference type="ARBA" id="ARBA00022679"/>
    </source>
</evidence>
<dbReference type="PANTHER" id="PTHR22974">
    <property type="entry name" value="MIXED LINEAGE PROTEIN KINASE"/>
    <property type="match status" value="1"/>
</dbReference>
<feature type="compositionally biased region" description="Basic and acidic residues" evidence="7">
    <location>
        <begin position="354"/>
        <end position="373"/>
    </location>
</feature>